<gene>
    <name evidence="11" type="ORF">CTI12_AA220560</name>
</gene>
<organism evidence="11 12">
    <name type="scientific">Artemisia annua</name>
    <name type="common">Sweet wormwood</name>
    <dbReference type="NCBI Taxonomy" id="35608"/>
    <lineage>
        <taxon>Eukaryota</taxon>
        <taxon>Viridiplantae</taxon>
        <taxon>Streptophyta</taxon>
        <taxon>Embryophyta</taxon>
        <taxon>Tracheophyta</taxon>
        <taxon>Spermatophyta</taxon>
        <taxon>Magnoliopsida</taxon>
        <taxon>eudicotyledons</taxon>
        <taxon>Gunneridae</taxon>
        <taxon>Pentapetalae</taxon>
        <taxon>asterids</taxon>
        <taxon>campanulids</taxon>
        <taxon>Asterales</taxon>
        <taxon>Asteraceae</taxon>
        <taxon>Asteroideae</taxon>
        <taxon>Anthemideae</taxon>
        <taxon>Artemisiinae</taxon>
        <taxon>Artemisia</taxon>
    </lineage>
</organism>
<dbReference type="CDD" id="cd00010">
    <property type="entry name" value="AAI_LTSS"/>
    <property type="match status" value="1"/>
</dbReference>
<keyword evidence="4" id="KW-0472">Membrane</keyword>
<evidence type="ECO:0000256" key="1">
    <source>
        <dbReference type="ARBA" id="ARBA00004609"/>
    </source>
</evidence>
<keyword evidence="8" id="KW-0449">Lipoprotein</keyword>
<dbReference type="GO" id="GO:0005886">
    <property type="term" value="C:plasma membrane"/>
    <property type="evidence" value="ECO:0007669"/>
    <property type="project" value="UniProtKB-SubCell"/>
</dbReference>
<feature type="region of interest" description="Disordered" evidence="9">
    <location>
        <begin position="42"/>
        <end position="90"/>
    </location>
</feature>
<evidence type="ECO:0000256" key="5">
    <source>
        <dbReference type="ARBA" id="ARBA00022729"/>
    </source>
</evidence>
<sequence>MEGFIEAYKKKDKGKLQGTNRQVDGIRFQKPKVSYYYRPITKPKNGVASSQPSVQSDTGSPTVNVGSACNEPTTDPISSTAPPRDDLGRNNNWVEDINIVDLKNSFDVLKDKDSVLEPVIGTASPEVISSSLAQSGCTNVLIGMSSCLKYVTGSSKTPTSSCCSSLANVVQSQPQCLCSALDGSALAGLGIRIDKTAALALPGACNVKTPPVSRCNGGGSAPMMAPARSPQSSDVESSNGPSPSSISHTACIAVWVL</sequence>
<evidence type="ECO:0000256" key="9">
    <source>
        <dbReference type="SAM" id="MobiDB-lite"/>
    </source>
</evidence>
<dbReference type="FunFam" id="1.10.110.10:FF:000001">
    <property type="entry name" value="Bifunctional inhibitor/lipid-transfer protein/seed storage 2S albumin superfamily protein"/>
    <property type="match status" value="1"/>
</dbReference>
<dbReference type="PANTHER" id="PTHR33044">
    <property type="entry name" value="BIFUNCTIONAL INHIBITOR/LIPID-TRANSFER PROTEIN/SEED STORAGE 2S ALBUMIN SUPERFAMILY PROTEIN-RELATED"/>
    <property type="match status" value="1"/>
</dbReference>
<proteinExistence type="inferred from homology"/>
<dbReference type="Pfam" id="PF14368">
    <property type="entry name" value="LTP_2"/>
    <property type="match status" value="1"/>
</dbReference>
<comment type="similarity">
    <text evidence="2">Belongs to the plant LTP family.</text>
</comment>
<feature type="compositionally biased region" description="Low complexity" evidence="9">
    <location>
        <begin position="232"/>
        <end position="246"/>
    </location>
</feature>
<dbReference type="InterPro" id="IPR043325">
    <property type="entry name" value="LTSS"/>
</dbReference>
<dbReference type="Gene3D" id="1.10.110.10">
    <property type="entry name" value="Plant lipid-transfer and hydrophobic proteins"/>
    <property type="match status" value="1"/>
</dbReference>
<keyword evidence="7" id="KW-0325">Glycoprotein</keyword>
<evidence type="ECO:0000256" key="8">
    <source>
        <dbReference type="ARBA" id="ARBA00023288"/>
    </source>
</evidence>
<feature type="domain" description="Bifunctional inhibitor/plant lipid transfer protein/seed storage helical" evidence="10">
    <location>
        <begin position="137"/>
        <end position="215"/>
    </location>
</feature>
<evidence type="ECO:0000313" key="12">
    <source>
        <dbReference type="Proteomes" id="UP000245207"/>
    </source>
</evidence>
<protein>
    <submittedName>
        <fullName evidence="11">Plant lipid transfer protein/Par allergen</fullName>
    </submittedName>
</protein>
<feature type="compositionally biased region" description="Polar residues" evidence="9">
    <location>
        <begin position="47"/>
        <end position="81"/>
    </location>
</feature>
<dbReference type="InterPro" id="IPR036312">
    <property type="entry name" value="Bifun_inhib/LTP/seed_sf"/>
</dbReference>
<evidence type="ECO:0000313" key="11">
    <source>
        <dbReference type="EMBL" id="PWA77824.1"/>
    </source>
</evidence>
<evidence type="ECO:0000256" key="6">
    <source>
        <dbReference type="ARBA" id="ARBA00023157"/>
    </source>
</evidence>
<keyword evidence="4" id="KW-0336">GPI-anchor</keyword>
<dbReference type="STRING" id="35608.A0A2U1NWF3"/>
<dbReference type="SMART" id="SM00499">
    <property type="entry name" value="AAI"/>
    <property type="match status" value="1"/>
</dbReference>
<comment type="subcellular location">
    <subcellularLocation>
        <location evidence="1">Cell membrane</location>
        <topology evidence="1">Lipid-anchor</topology>
        <topology evidence="1">GPI-anchor</topology>
    </subcellularLocation>
</comment>
<evidence type="ECO:0000256" key="3">
    <source>
        <dbReference type="ARBA" id="ARBA00022475"/>
    </source>
</evidence>
<accession>A0A2U1NWF3</accession>
<evidence type="ECO:0000259" key="10">
    <source>
        <dbReference type="SMART" id="SM00499"/>
    </source>
</evidence>
<dbReference type="OrthoDB" id="911994at2759"/>
<evidence type="ECO:0000256" key="7">
    <source>
        <dbReference type="ARBA" id="ARBA00023180"/>
    </source>
</evidence>
<name>A0A2U1NWF3_ARTAN</name>
<dbReference type="EMBL" id="PKPP01002070">
    <property type="protein sequence ID" value="PWA77824.1"/>
    <property type="molecule type" value="Genomic_DNA"/>
</dbReference>
<reference evidence="11 12" key="1">
    <citation type="journal article" date="2018" name="Mol. Plant">
        <title>The genome of Artemisia annua provides insight into the evolution of Asteraceae family and artemisinin biosynthesis.</title>
        <authorList>
            <person name="Shen Q."/>
            <person name="Zhang L."/>
            <person name="Liao Z."/>
            <person name="Wang S."/>
            <person name="Yan T."/>
            <person name="Shi P."/>
            <person name="Liu M."/>
            <person name="Fu X."/>
            <person name="Pan Q."/>
            <person name="Wang Y."/>
            <person name="Lv Z."/>
            <person name="Lu X."/>
            <person name="Zhang F."/>
            <person name="Jiang W."/>
            <person name="Ma Y."/>
            <person name="Chen M."/>
            <person name="Hao X."/>
            <person name="Li L."/>
            <person name="Tang Y."/>
            <person name="Lv G."/>
            <person name="Zhou Y."/>
            <person name="Sun X."/>
            <person name="Brodelius P.E."/>
            <person name="Rose J.K.C."/>
            <person name="Tang K."/>
        </authorList>
    </citation>
    <scope>NUCLEOTIDE SEQUENCE [LARGE SCALE GENOMIC DNA]</scope>
    <source>
        <strain evidence="12">cv. Huhao1</strain>
        <tissue evidence="11">Leaf</tissue>
    </source>
</reference>
<keyword evidence="12" id="KW-1185">Reference proteome</keyword>
<comment type="caution">
    <text evidence="11">The sequence shown here is derived from an EMBL/GenBank/DDBJ whole genome shotgun (WGS) entry which is preliminary data.</text>
</comment>
<dbReference type="GO" id="GO:0098552">
    <property type="term" value="C:side of membrane"/>
    <property type="evidence" value="ECO:0007669"/>
    <property type="project" value="UniProtKB-KW"/>
</dbReference>
<dbReference type="SUPFAM" id="SSF47699">
    <property type="entry name" value="Bifunctional inhibitor/lipid-transfer protein/seed storage 2S albumin"/>
    <property type="match status" value="1"/>
</dbReference>
<keyword evidence="3" id="KW-1003">Cell membrane</keyword>
<keyword evidence="5" id="KW-0732">Signal</keyword>
<keyword evidence="6" id="KW-1015">Disulfide bond</keyword>
<feature type="region of interest" description="Disordered" evidence="9">
    <location>
        <begin position="216"/>
        <end position="246"/>
    </location>
</feature>
<evidence type="ECO:0000256" key="4">
    <source>
        <dbReference type="ARBA" id="ARBA00022622"/>
    </source>
</evidence>
<dbReference type="InterPro" id="IPR016140">
    <property type="entry name" value="Bifunc_inhib/LTP/seed_store"/>
</dbReference>
<evidence type="ECO:0000256" key="2">
    <source>
        <dbReference type="ARBA" id="ARBA00009748"/>
    </source>
</evidence>
<dbReference type="AlphaFoldDB" id="A0A2U1NWF3"/>
<dbReference type="Proteomes" id="UP000245207">
    <property type="component" value="Unassembled WGS sequence"/>
</dbReference>